<evidence type="ECO:0000313" key="7">
    <source>
        <dbReference type="Proteomes" id="UP000237684"/>
    </source>
</evidence>
<organism evidence="6 7">
    <name type="scientific">Abditibacterium utsteinense</name>
    <dbReference type="NCBI Taxonomy" id="1960156"/>
    <lineage>
        <taxon>Bacteria</taxon>
        <taxon>Pseudomonadati</taxon>
        <taxon>Abditibacteriota</taxon>
        <taxon>Abditibacteriia</taxon>
        <taxon>Abditibacteriales</taxon>
        <taxon>Abditibacteriaceae</taxon>
        <taxon>Abditibacterium</taxon>
    </lineage>
</organism>
<dbReference type="Pfam" id="PF07703">
    <property type="entry name" value="A2M_BRD"/>
    <property type="match status" value="1"/>
</dbReference>
<feature type="region of interest" description="Disordered" evidence="2">
    <location>
        <begin position="1419"/>
        <end position="1438"/>
    </location>
</feature>
<feature type="compositionally biased region" description="Basic and acidic residues" evidence="2">
    <location>
        <begin position="1429"/>
        <end position="1438"/>
    </location>
</feature>
<dbReference type="InterPro" id="IPR051802">
    <property type="entry name" value="YfhM-like"/>
</dbReference>
<evidence type="ECO:0008006" key="8">
    <source>
        <dbReference type="Google" id="ProtNLM"/>
    </source>
</evidence>
<gene>
    <name evidence="6" type="ORF">B1R32_11657</name>
</gene>
<feature type="domain" description="Alpha-2-macroglobulin bait region" evidence="4">
    <location>
        <begin position="588"/>
        <end position="727"/>
    </location>
</feature>
<feature type="domain" description="Alpha-2-macroglobulin" evidence="5">
    <location>
        <begin position="778"/>
        <end position="868"/>
    </location>
</feature>
<dbReference type="InterPro" id="IPR021868">
    <property type="entry name" value="Alpha_2_Macroglob_MG3"/>
</dbReference>
<feature type="signal peptide" evidence="3">
    <location>
        <begin position="1"/>
        <end position="22"/>
    </location>
</feature>
<dbReference type="GO" id="GO:0004866">
    <property type="term" value="F:endopeptidase inhibitor activity"/>
    <property type="evidence" value="ECO:0007669"/>
    <property type="project" value="InterPro"/>
</dbReference>
<evidence type="ECO:0000259" key="5">
    <source>
        <dbReference type="SMART" id="SM01360"/>
    </source>
</evidence>
<dbReference type="InterPro" id="IPR011625">
    <property type="entry name" value="A2M_N_BRD"/>
</dbReference>
<dbReference type="Gene3D" id="1.50.10.20">
    <property type="match status" value="1"/>
</dbReference>
<dbReference type="EMBL" id="NIGF01000016">
    <property type="protein sequence ID" value="PQV63080.1"/>
    <property type="molecule type" value="Genomic_DNA"/>
</dbReference>
<dbReference type="RefSeq" id="WP_106380819.1">
    <property type="nucleotide sequence ID" value="NZ_NIGF01000016.1"/>
</dbReference>
<evidence type="ECO:0000256" key="3">
    <source>
        <dbReference type="SAM" id="SignalP"/>
    </source>
</evidence>
<dbReference type="Gene3D" id="2.20.130.20">
    <property type="match status" value="1"/>
</dbReference>
<dbReference type="Pfam" id="PF11974">
    <property type="entry name" value="bMG3"/>
    <property type="match status" value="1"/>
</dbReference>
<accession>A0A2S8SQL3</accession>
<dbReference type="InterPro" id="IPR008930">
    <property type="entry name" value="Terpenoid_cyclase/PrenylTrfase"/>
</dbReference>
<sequence>MKNIKMWLVGVALLISSLPVGAQNSAKAKLQPPTINVGVGRDVAPGSRVQLTINTRNLPGVQVSAWRLSSFSWLLNRERDSRPRPDAPGPAAVTFGVDVRAKNEKKNPYQIDSYRSRQINLPLTRPGVYLVEARKGEVSDWGVVNVTNLAVVTKRSPQRLLAWVTNFRSGQTVSGAQVNLWNRSGQVVAGAAGKTAKDGTTIFPIAGGRDQVLVVTRGDDAAGVTVSNPEPDGKIKMHFQTDRPVYRPGHTVFWKAILRATKGRGWEPLANQPCKVEVRDSKDIVFQQETLSTNARGTLSGQVEILQEGALGQYTVTVARGAETQYGSFTVAAYRKPEYQVALQPLQKRYLAGEVVKFHLGATYFFGAPVPKATVHYTVRRVGLPLSFNDDGASYWYGGDGNLYDSDSYGQNEVIADSSADLDETGQLDIAIPTDKEGGDATYSIEATVTDASRRQVSATSSAPVYRASKRIGVSGEVSYVPVGYLMPLRIRVVDLDGKAAGGTVKLELQRAVWNPKERRTRYENITTTSVLVPANGLAKATLPAQTEGNLRVRATLPDGTGRTALATWDFWVAGPNTQWQRDDSPKLTLKPDKRFYVPGETMKILVATNTANHPVLATIEGLDIWNYAVIPAGLKSFIWKVPARVEESPNAFAAATQWTKNGLISDNAILPLPDPSRRLQVDLKSDKVIYRPGETAHYTLSTRDEKGRPIAAEVAVAMIDAAIYSVRPDNTPDLYAMFWANRENFVSTASSAPEEVSGGAFQRVGKTASVRQQFLDTAFWNAKIETGAQGTATFAVKVPGNLTTWRTTARAITSDTRVGMTTQEVLATRPVTLRLATPRQLVQGDAIDLIASVNNRTSQDGKFETSISAPGLTIEGAKTKTIVVKAKGEGKTTFPLSASSLPESGEVTIKGRTLSDAATKENAEDLSDALESRVPVLPNGIVQRLVQGGTLESQKMIRVTLPANRIEPATTAKLTISRGIGDVVQSAAQELLRNNRDSAPSAAARLLAATLLKPEGWRDEARENIALLSRYQTGQGGWNWWEDQRPDARVTAQVLSVLSRAQSQGLSVPPQLLERGVAGAKALYNQNQLWEERALLASALVLTDAAEGKARLEEVQRRAEDLSPFARLTLAEALIATDQNSAATKIIREVLKDANIGTDETSVPVGIRDGWQATTTDATSAALSLLVQLNIERERQTELARWLANPAHASYLSLETQGHRVRALWKYNQAHPGASEIGNISVSVNGQPIKVPAAVSYRPLEIPLPRSLWQSGESEIRLSRSGSGELFWNLEAQVSVPTEQESGTGVRVFRRYEVQNAALTWQELDGPLTVGKALRCIVVVWPDDRADALKVVEPIPAGFEYVDSDGDYGQSGQTEVRDGAVVHYLHGHGLPVTFRYYLRSETTGHVTALPALAEVLQRPETRGNSTSEHFDVRGENK</sequence>
<evidence type="ECO:0000256" key="1">
    <source>
        <dbReference type="ARBA" id="ARBA00010556"/>
    </source>
</evidence>
<dbReference type="PANTHER" id="PTHR40094">
    <property type="entry name" value="ALPHA-2-MACROGLOBULIN HOMOLOG"/>
    <property type="match status" value="1"/>
</dbReference>
<proteinExistence type="inferred from homology"/>
<dbReference type="SMART" id="SM01359">
    <property type="entry name" value="A2M_N_2"/>
    <property type="match status" value="1"/>
</dbReference>
<dbReference type="InParanoid" id="A0A2S8SQL3"/>
<comment type="similarity">
    <text evidence="1">Belongs to the protease inhibitor I39 (alpha-2-macroglobulin) family. Bacterial alpha-2-macroglobulin subfamily.</text>
</comment>
<evidence type="ECO:0000259" key="4">
    <source>
        <dbReference type="SMART" id="SM01359"/>
    </source>
</evidence>
<comment type="caution">
    <text evidence="6">The sequence shown here is derived from an EMBL/GenBank/DDBJ whole genome shotgun (WGS) entry which is preliminary data.</text>
</comment>
<dbReference type="Proteomes" id="UP000237684">
    <property type="component" value="Unassembled WGS sequence"/>
</dbReference>
<evidence type="ECO:0000256" key="2">
    <source>
        <dbReference type="SAM" id="MobiDB-lite"/>
    </source>
</evidence>
<protein>
    <recommendedName>
        <fullName evidence="8">Alpha-2-macroglobulin</fullName>
    </recommendedName>
</protein>
<dbReference type="Pfam" id="PF00207">
    <property type="entry name" value="A2M"/>
    <property type="match status" value="1"/>
</dbReference>
<dbReference type="Gene3D" id="2.60.40.1930">
    <property type="match status" value="1"/>
</dbReference>
<keyword evidence="3" id="KW-0732">Signal</keyword>
<dbReference type="InterPro" id="IPR001599">
    <property type="entry name" value="Macroglobln_a2"/>
</dbReference>
<dbReference type="Pfam" id="PF01835">
    <property type="entry name" value="MG2"/>
    <property type="match status" value="1"/>
</dbReference>
<dbReference type="PANTHER" id="PTHR40094:SF1">
    <property type="entry name" value="UBIQUITIN DOMAIN-CONTAINING PROTEIN"/>
    <property type="match status" value="1"/>
</dbReference>
<dbReference type="SMART" id="SM01360">
    <property type="entry name" value="A2M"/>
    <property type="match status" value="1"/>
</dbReference>
<name>A0A2S8SQL3_9BACT</name>
<evidence type="ECO:0000313" key="6">
    <source>
        <dbReference type="EMBL" id="PQV63080.1"/>
    </source>
</evidence>
<feature type="chain" id="PRO_5015497481" description="Alpha-2-macroglobulin" evidence="3">
    <location>
        <begin position="23"/>
        <end position="1438"/>
    </location>
</feature>
<dbReference type="SUPFAM" id="SSF48239">
    <property type="entry name" value="Terpenoid cyclases/Protein prenyltransferases"/>
    <property type="match status" value="1"/>
</dbReference>
<dbReference type="InterPro" id="IPR002890">
    <property type="entry name" value="MG2"/>
</dbReference>
<reference evidence="6 7" key="1">
    <citation type="journal article" date="2018" name="Syst. Appl. Microbiol.">
        <title>Abditibacterium utsteinense sp. nov., the first cultivated member of candidate phylum FBP, isolated from ice-free Antarctic soil samples.</title>
        <authorList>
            <person name="Tahon G."/>
            <person name="Tytgat B."/>
            <person name="Lebbe L."/>
            <person name="Carlier A."/>
            <person name="Willems A."/>
        </authorList>
    </citation>
    <scope>NUCLEOTIDE SEQUENCE [LARGE SCALE GENOMIC DNA]</scope>
    <source>
        <strain evidence="6 7">LMG 29911</strain>
    </source>
</reference>
<dbReference type="InterPro" id="IPR041246">
    <property type="entry name" value="Bact_MG10"/>
</dbReference>
<keyword evidence="7" id="KW-1185">Reference proteome</keyword>
<dbReference type="Pfam" id="PF17973">
    <property type="entry name" value="bMG10"/>
    <property type="match status" value="1"/>
</dbReference>
<dbReference type="OrthoDB" id="9767116at2"/>